<gene>
    <name evidence="1" type="ORF">SAMN05421751_11113</name>
</gene>
<dbReference type="EMBL" id="FNVD01000011">
    <property type="protein sequence ID" value="SEG10774.1"/>
    <property type="molecule type" value="Genomic_DNA"/>
</dbReference>
<protein>
    <submittedName>
        <fullName evidence="1">Uncharacterized protein</fullName>
    </submittedName>
</protein>
<organism evidence="1 2">
    <name type="scientific">Jhaorihella thermophila</name>
    <dbReference type="NCBI Taxonomy" id="488547"/>
    <lineage>
        <taxon>Bacteria</taxon>
        <taxon>Pseudomonadati</taxon>
        <taxon>Pseudomonadota</taxon>
        <taxon>Alphaproteobacteria</taxon>
        <taxon>Rhodobacterales</taxon>
        <taxon>Paracoccaceae</taxon>
        <taxon>Jhaorihella</taxon>
    </lineage>
</organism>
<proteinExistence type="predicted"/>
<name>A0A1H5XG21_9RHOB</name>
<accession>A0A1H5XG21</accession>
<dbReference type="Proteomes" id="UP000236742">
    <property type="component" value="Unassembled WGS sequence"/>
</dbReference>
<keyword evidence="2" id="KW-1185">Reference proteome</keyword>
<dbReference type="AlphaFoldDB" id="A0A1H5XG21"/>
<evidence type="ECO:0000313" key="2">
    <source>
        <dbReference type="Proteomes" id="UP000236742"/>
    </source>
</evidence>
<sequence>MTVYGQKGQKVMAIDLTGTAKALEYARKCQDAQGW</sequence>
<reference evidence="1 2" key="1">
    <citation type="submission" date="2016-10" db="EMBL/GenBank/DDBJ databases">
        <authorList>
            <person name="de Groot N.N."/>
        </authorList>
    </citation>
    <scope>NUCLEOTIDE SEQUENCE [LARGE SCALE GENOMIC DNA]</scope>
    <source>
        <strain evidence="1 2">DSM 23413</strain>
    </source>
</reference>
<evidence type="ECO:0000313" key="1">
    <source>
        <dbReference type="EMBL" id="SEG10774.1"/>
    </source>
</evidence>